<evidence type="ECO:0000313" key="2">
    <source>
        <dbReference type="EMBL" id="PZO91936.1"/>
    </source>
</evidence>
<dbReference type="SUPFAM" id="SSF53187">
    <property type="entry name" value="Zn-dependent exopeptidases"/>
    <property type="match status" value="1"/>
</dbReference>
<name>A0A2W5AFC4_9SPHN</name>
<dbReference type="EMBL" id="QFNN01000003">
    <property type="protein sequence ID" value="PZO91936.1"/>
    <property type="molecule type" value="Genomic_DNA"/>
</dbReference>
<keyword evidence="1" id="KW-0732">Signal</keyword>
<gene>
    <name evidence="2" type="ORF">DI623_01735</name>
</gene>
<dbReference type="Gene3D" id="3.40.630.10">
    <property type="entry name" value="Zn peptidases"/>
    <property type="match status" value="1"/>
</dbReference>
<dbReference type="InterPro" id="IPR046450">
    <property type="entry name" value="PA_dom_sf"/>
</dbReference>
<protein>
    <submittedName>
        <fullName evidence="2">Peptidase M20</fullName>
    </submittedName>
</protein>
<feature type="signal peptide" evidence="1">
    <location>
        <begin position="1"/>
        <end position="15"/>
    </location>
</feature>
<organism evidence="2 3">
    <name type="scientific">Sphingomonas sanxanigenens</name>
    <dbReference type="NCBI Taxonomy" id="397260"/>
    <lineage>
        <taxon>Bacteria</taxon>
        <taxon>Pseudomonadati</taxon>
        <taxon>Pseudomonadota</taxon>
        <taxon>Alphaproteobacteria</taxon>
        <taxon>Sphingomonadales</taxon>
        <taxon>Sphingomonadaceae</taxon>
        <taxon>Sphingomonas</taxon>
    </lineage>
</organism>
<dbReference type="Proteomes" id="UP000249066">
    <property type="component" value="Unassembled WGS sequence"/>
</dbReference>
<reference evidence="2 3" key="1">
    <citation type="submission" date="2017-08" db="EMBL/GenBank/DDBJ databases">
        <title>Infants hospitalized years apart are colonized by the same room-sourced microbial strains.</title>
        <authorList>
            <person name="Brooks B."/>
            <person name="Olm M.R."/>
            <person name="Firek B.A."/>
            <person name="Baker R."/>
            <person name="Thomas B.C."/>
            <person name="Morowitz M.J."/>
            <person name="Banfield J.F."/>
        </authorList>
    </citation>
    <scope>NUCLEOTIDE SEQUENCE [LARGE SCALE GENOMIC DNA]</scope>
    <source>
        <strain evidence="2">S2_018_000_R2_101</strain>
    </source>
</reference>
<proteinExistence type="predicted"/>
<dbReference type="Gene3D" id="3.50.30.30">
    <property type="match status" value="1"/>
</dbReference>
<comment type="caution">
    <text evidence="2">The sequence shown here is derived from an EMBL/GenBank/DDBJ whole genome shotgun (WGS) entry which is preliminary data.</text>
</comment>
<evidence type="ECO:0000313" key="3">
    <source>
        <dbReference type="Proteomes" id="UP000249066"/>
    </source>
</evidence>
<accession>A0A2W5AFC4</accession>
<feature type="chain" id="PRO_5015898870" evidence="1">
    <location>
        <begin position="16"/>
        <end position="326"/>
    </location>
</feature>
<evidence type="ECO:0000256" key="1">
    <source>
        <dbReference type="SAM" id="SignalP"/>
    </source>
</evidence>
<feature type="non-terminal residue" evidence="2">
    <location>
        <position position="326"/>
    </location>
</feature>
<dbReference type="SUPFAM" id="SSF52025">
    <property type="entry name" value="PA domain"/>
    <property type="match status" value="1"/>
</dbReference>
<dbReference type="AlphaFoldDB" id="A0A2W5AFC4"/>
<sequence>MSMLIALLLASAASANNFGPVNPEALDATVKELASDAFEGRGPGTPGEERTIAYLIDRLKEAGLQPAGDKGGWTQVVPLVRTKVEGGTLSATAGGKAMPLVQGRDVYVSTIRGVDRILIQNAPMVFVGYGVNAPERQWDDFKGVDLRGKVVVLLVNDPDFSATPDEPVAGKFGGRRMTYYGRWTYKYEEAARRGALAALIVHDEAGAGYGWSTVTAPGGTNYGIPQEREPVLLQGWISGDAAKAMFRASGLDLDALRIAARRSDFRPVELTGETLSTDLTVKHDIVQSHNILAKIAGTTHSDEAVMFGAHWDAYGVGAPDAAGRTI</sequence>